<reference evidence="4" key="1">
    <citation type="submission" date="2021-01" db="EMBL/GenBank/DDBJ databases">
        <authorList>
            <person name="Corre E."/>
            <person name="Pelletier E."/>
            <person name="Niang G."/>
            <person name="Scheremetjew M."/>
            <person name="Finn R."/>
            <person name="Kale V."/>
            <person name="Holt S."/>
            <person name="Cochrane G."/>
            <person name="Meng A."/>
            <person name="Brown T."/>
            <person name="Cohen L."/>
        </authorList>
    </citation>
    <scope>NUCLEOTIDE SEQUENCE</scope>
</reference>
<dbReference type="CDD" id="cd00610">
    <property type="entry name" value="OAT_like"/>
    <property type="match status" value="1"/>
</dbReference>
<dbReference type="InterPro" id="IPR049704">
    <property type="entry name" value="Aminotrans_3_PPA_site"/>
</dbReference>
<dbReference type="Pfam" id="PF00202">
    <property type="entry name" value="Aminotran_3"/>
    <property type="match status" value="1"/>
</dbReference>
<evidence type="ECO:0000256" key="3">
    <source>
        <dbReference type="RuleBase" id="RU003560"/>
    </source>
</evidence>
<dbReference type="GO" id="GO:0030170">
    <property type="term" value="F:pyridoxal phosphate binding"/>
    <property type="evidence" value="ECO:0007669"/>
    <property type="project" value="InterPro"/>
</dbReference>
<evidence type="ECO:0000256" key="2">
    <source>
        <dbReference type="ARBA" id="ARBA00022898"/>
    </source>
</evidence>
<name>A0A7S1AS39_NOCSC</name>
<dbReference type="PANTHER" id="PTHR43094">
    <property type="entry name" value="AMINOTRANSFERASE"/>
    <property type="match status" value="1"/>
</dbReference>
<dbReference type="InterPro" id="IPR015424">
    <property type="entry name" value="PyrdxlP-dep_Trfase"/>
</dbReference>
<dbReference type="GO" id="GO:0008483">
    <property type="term" value="F:transaminase activity"/>
    <property type="evidence" value="ECO:0007669"/>
    <property type="project" value="InterPro"/>
</dbReference>
<evidence type="ECO:0000313" key="4">
    <source>
        <dbReference type="EMBL" id="CAD8862187.1"/>
    </source>
</evidence>
<dbReference type="Gene3D" id="3.90.1150.10">
    <property type="entry name" value="Aspartate Aminotransferase, domain 1"/>
    <property type="match status" value="1"/>
</dbReference>
<dbReference type="InterPro" id="IPR005814">
    <property type="entry name" value="Aminotrans_3"/>
</dbReference>
<protein>
    <submittedName>
        <fullName evidence="4">Uncharacterized protein</fullName>
    </submittedName>
</protein>
<gene>
    <name evidence="4" type="ORF">NSCI0253_LOCUS36542</name>
</gene>
<organism evidence="4">
    <name type="scientific">Noctiluca scintillans</name>
    <name type="common">Sea sparkle</name>
    <name type="synonym">Red tide dinoflagellate</name>
    <dbReference type="NCBI Taxonomy" id="2966"/>
    <lineage>
        <taxon>Eukaryota</taxon>
        <taxon>Sar</taxon>
        <taxon>Alveolata</taxon>
        <taxon>Dinophyceae</taxon>
        <taxon>Noctilucales</taxon>
        <taxon>Noctilucaceae</taxon>
        <taxon>Noctiluca</taxon>
    </lineage>
</organism>
<dbReference type="Gene3D" id="3.40.640.10">
    <property type="entry name" value="Type I PLP-dependent aspartate aminotransferase-like (Major domain)"/>
    <property type="match status" value="1"/>
</dbReference>
<keyword evidence="2 3" id="KW-0663">Pyridoxal phosphate</keyword>
<dbReference type="EMBL" id="HBFQ01051251">
    <property type="protein sequence ID" value="CAD8862187.1"/>
    <property type="molecule type" value="Transcribed_RNA"/>
</dbReference>
<dbReference type="InterPro" id="IPR015422">
    <property type="entry name" value="PyrdxlP-dep_Trfase_small"/>
</dbReference>
<accession>A0A7S1AS39</accession>
<dbReference type="GO" id="GO:0005829">
    <property type="term" value="C:cytosol"/>
    <property type="evidence" value="ECO:0007669"/>
    <property type="project" value="TreeGrafter"/>
</dbReference>
<comment type="similarity">
    <text evidence="1 3">Belongs to the class-III pyridoxal-phosphate-dependent aminotransferase family.</text>
</comment>
<dbReference type="InterPro" id="IPR015421">
    <property type="entry name" value="PyrdxlP-dep_Trfase_major"/>
</dbReference>
<dbReference type="PANTHER" id="PTHR43094:SF1">
    <property type="entry name" value="AMINOTRANSFERASE CLASS-III"/>
    <property type="match status" value="1"/>
</dbReference>
<evidence type="ECO:0000256" key="1">
    <source>
        <dbReference type="ARBA" id="ARBA00008954"/>
    </source>
</evidence>
<dbReference type="AlphaFoldDB" id="A0A7S1AS39"/>
<proteinExistence type="inferred from homology"/>
<dbReference type="SUPFAM" id="SSF53383">
    <property type="entry name" value="PLP-dependent transferases"/>
    <property type="match status" value="1"/>
</dbReference>
<dbReference type="PROSITE" id="PS00600">
    <property type="entry name" value="AA_TRANSFER_CLASS_3"/>
    <property type="match status" value="1"/>
</dbReference>
<sequence length="500" mass="54885">MLRVSSFRCAFRKLSRTEGVEGFHRVNARFQSPPLGSLPLKALDNSTGTPSPKHWEENWDDDSLRTAMRDHALLTWGVTQGADKLPILVDGEGPYLIDTEGKRYLDWTSQAVCANFGYDVPQAVLDAVQRQLRTVPYSYGGMGTTPVRAKLSSLMAEICPGNLNGFLFPCGGGEANEAAIRMARRFTGKHKIVTQYRSYHGGSTTGLGATGDFRRWFAEAGATGFVKVFNPQPIGFSWGHTDESACERALQSLEETILMEGPDSIAAMLLEPVVGAGGCLIPPTNYMQGVRALCDKYNMLMICDEVMMGFFRTGPLFAFQHFDGVLPDIVTSAKGLTGAYLPLAMVAVRQPIKEFFETNPLGWGATYHAHPVAVACAYECVKHMFKEDFRGKVAALQPVMIEGIHQLAERHPSVLQGRAIGMFGCLDLRDKTGCLAQQLHQPMRNEIKELKGALLDKGIIGLLRPPFLHCCPPLIISKEQLREGFDLVSAALAETLDKSL</sequence>